<keyword evidence="6" id="KW-1185">Reference proteome</keyword>
<evidence type="ECO:0000256" key="2">
    <source>
        <dbReference type="ARBA" id="ARBA00022630"/>
    </source>
</evidence>
<dbReference type="Gene3D" id="3.30.70.2450">
    <property type="match status" value="1"/>
</dbReference>
<dbReference type="GO" id="GO:0071949">
    <property type="term" value="F:FAD binding"/>
    <property type="evidence" value="ECO:0007669"/>
    <property type="project" value="InterPro"/>
</dbReference>
<dbReference type="InterPro" id="IPR036188">
    <property type="entry name" value="FAD/NAD-bd_sf"/>
</dbReference>
<evidence type="ECO:0000256" key="1">
    <source>
        <dbReference type="ARBA" id="ARBA00001974"/>
    </source>
</evidence>
<dbReference type="OrthoDB" id="3647401at2"/>
<dbReference type="Gene3D" id="3.40.30.120">
    <property type="match status" value="1"/>
</dbReference>
<dbReference type="Pfam" id="PF21274">
    <property type="entry name" value="Rng_hyd_C"/>
    <property type="match status" value="1"/>
</dbReference>
<proteinExistence type="predicted"/>
<dbReference type="PRINTS" id="PR00420">
    <property type="entry name" value="RNGMNOXGNASE"/>
</dbReference>
<gene>
    <name evidence="5" type="primary">otcC</name>
    <name evidence="5" type="ORF">FRACA_240025</name>
</gene>
<organism evidence="5 6">
    <name type="scientific">Frankia canadensis</name>
    <dbReference type="NCBI Taxonomy" id="1836972"/>
    <lineage>
        <taxon>Bacteria</taxon>
        <taxon>Bacillati</taxon>
        <taxon>Actinomycetota</taxon>
        <taxon>Actinomycetes</taxon>
        <taxon>Frankiales</taxon>
        <taxon>Frankiaceae</taxon>
        <taxon>Frankia</taxon>
    </lineage>
</organism>
<evidence type="ECO:0000313" key="5">
    <source>
        <dbReference type="EMBL" id="SNQ48351.1"/>
    </source>
</evidence>
<dbReference type="AlphaFoldDB" id="A0A2I2KRQ2"/>
<evidence type="ECO:0000259" key="4">
    <source>
        <dbReference type="Pfam" id="PF01494"/>
    </source>
</evidence>
<dbReference type="InterPro" id="IPR050641">
    <property type="entry name" value="RIFMO-like"/>
</dbReference>
<feature type="domain" description="FAD-binding" evidence="4">
    <location>
        <begin position="4"/>
        <end position="331"/>
    </location>
</feature>
<name>A0A2I2KRQ2_9ACTN</name>
<dbReference type="EMBL" id="FZMO01000157">
    <property type="protein sequence ID" value="SNQ48351.1"/>
    <property type="molecule type" value="Genomic_DNA"/>
</dbReference>
<dbReference type="Proteomes" id="UP000234331">
    <property type="component" value="Unassembled WGS sequence"/>
</dbReference>
<evidence type="ECO:0000256" key="3">
    <source>
        <dbReference type="ARBA" id="ARBA00022827"/>
    </source>
</evidence>
<dbReference type="RefSeq" id="WP_101832044.1">
    <property type="nucleotide sequence ID" value="NZ_FZMO01000157.1"/>
</dbReference>
<dbReference type="Pfam" id="PF01494">
    <property type="entry name" value="FAD_binding_3"/>
    <property type="match status" value="1"/>
</dbReference>
<dbReference type="PANTHER" id="PTHR43004:SF19">
    <property type="entry name" value="BINDING MONOOXYGENASE, PUTATIVE (JCVI)-RELATED"/>
    <property type="match status" value="1"/>
</dbReference>
<comment type="cofactor">
    <cofactor evidence="1">
        <name>FAD</name>
        <dbReference type="ChEBI" id="CHEBI:57692"/>
    </cofactor>
</comment>
<evidence type="ECO:0000313" key="6">
    <source>
        <dbReference type="Proteomes" id="UP000234331"/>
    </source>
</evidence>
<dbReference type="Gene3D" id="3.50.50.60">
    <property type="entry name" value="FAD/NAD(P)-binding domain"/>
    <property type="match status" value="2"/>
</dbReference>
<reference evidence="5 6" key="1">
    <citation type="submission" date="2017-06" db="EMBL/GenBank/DDBJ databases">
        <authorList>
            <person name="Kim H.J."/>
            <person name="Triplett B.A."/>
        </authorList>
    </citation>
    <scope>NUCLEOTIDE SEQUENCE [LARGE SCALE GENOMIC DNA]</scope>
    <source>
        <strain evidence="5">FRACA_ARgP5</strain>
    </source>
</reference>
<dbReference type="SUPFAM" id="SSF51905">
    <property type="entry name" value="FAD/NAD(P)-binding domain"/>
    <property type="match status" value="1"/>
</dbReference>
<dbReference type="PANTHER" id="PTHR43004">
    <property type="entry name" value="TRK SYSTEM POTASSIUM UPTAKE PROTEIN"/>
    <property type="match status" value="1"/>
</dbReference>
<dbReference type="GO" id="GO:0047670">
    <property type="term" value="F:anhydrotetracycline monooxygenase activity"/>
    <property type="evidence" value="ECO:0007669"/>
    <property type="project" value="UniProtKB-EC"/>
</dbReference>
<keyword evidence="5" id="KW-0560">Oxidoreductase</keyword>
<keyword evidence="2" id="KW-0285">Flavoprotein</keyword>
<dbReference type="EC" id="1.14.13.38" evidence="5"/>
<sequence>MSGTVIIAGGGPAGLMLAGELALRGVGAVVLERRERPADASAGMAVHGRTVDVLRQRGLTDRLTADEMFPWPLTPFALLWLDMSTATDQEHTYALPQWRLERLLAGWAGELGADLRRGHEVVGLVQDDAGVSVRVAGPAGTYQVRGDYLVGCDGTDSTVRTLAGIDFPAGSEPYYGVLGDMTLVEGTDTSFDAGVHPNGMFGAIPLGPQVLRLMTIEFDVARPPDSEPVTVDELRTRITRITGREPRLGPVGFLHRYGGATRLAASYRAGRVLLAGDAAHSFFVSGTQGTNTGIQDAVNLGWKLAATVSGWAPPGLLDTYDGERRPVGARMCWHANASMALLHPYPRVAALRELITELIRFPAVNNHLLQATTATRYPMPGPARADDPLLGAPVPALATASGVDQVAAALREGHGVLLDLSAGAADLVGLERWSERVRVVTAPPTPEIAAAAVLVRPDGHVAHVDPTGGDRAGRLAALATWFGDRDGA</sequence>
<keyword evidence="3" id="KW-0274">FAD</keyword>
<protein>
    <submittedName>
        <fullName evidence="5">Anhydrotetracycline monooxygenase</fullName>
        <ecNumber evidence="5">1.14.13.38</ecNumber>
    </submittedName>
</protein>
<keyword evidence="5" id="KW-0503">Monooxygenase</keyword>
<accession>A0A2I2KRQ2</accession>
<dbReference type="InterPro" id="IPR002938">
    <property type="entry name" value="FAD-bd"/>
</dbReference>